<dbReference type="RefSeq" id="WP_227231359.1">
    <property type="nucleotide sequence ID" value="NZ_JAJCVJ010000003.1"/>
</dbReference>
<dbReference type="Proteomes" id="UP001596201">
    <property type="component" value="Unassembled WGS sequence"/>
</dbReference>
<dbReference type="Pfam" id="PF09339">
    <property type="entry name" value="HTH_IclR"/>
    <property type="match status" value="1"/>
</dbReference>
<evidence type="ECO:0000256" key="3">
    <source>
        <dbReference type="ARBA" id="ARBA00023163"/>
    </source>
</evidence>
<sequence>MSDYPVGATHTTARIVHALVPVEDAGVTELADEVGVSKATAHNHLATLEALGVVRREDGRYRLGLKLLDLGMAVRDGMQIPTVARSEVTALSESSGESAAVLLREDREAVYADVQDADRNDRRVRLGSRVPLHATAGGKALLAYDSPDAVDDYCEGGLSRHTGRTVTESADLRAELRSVADRGLAYDRGEFFEGMRGVAAPIRGETGVVASVSVVGPGERLSGKRLEEDLPGLVLSAAKSVELALAE</sequence>
<dbReference type="PROSITE" id="PS51078">
    <property type="entry name" value="ICLR_ED"/>
    <property type="match status" value="1"/>
</dbReference>
<dbReference type="Gene3D" id="3.30.450.40">
    <property type="match status" value="1"/>
</dbReference>
<evidence type="ECO:0000256" key="1">
    <source>
        <dbReference type="ARBA" id="ARBA00023015"/>
    </source>
</evidence>
<evidence type="ECO:0000313" key="7">
    <source>
        <dbReference type="Proteomes" id="UP001596201"/>
    </source>
</evidence>
<dbReference type="InterPro" id="IPR036390">
    <property type="entry name" value="WH_DNA-bd_sf"/>
</dbReference>
<evidence type="ECO:0000259" key="4">
    <source>
        <dbReference type="PROSITE" id="PS51077"/>
    </source>
</evidence>
<dbReference type="SUPFAM" id="SSF55781">
    <property type="entry name" value="GAF domain-like"/>
    <property type="match status" value="1"/>
</dbReference>
<dbReference type="Pfam" id="PF01614">
    <property type="entry name" value="IclR_C"/>
    <property type="match status" value="1"/>
</dbReference>
<keyword evidence="7" id="KW-1185">Reference proteome</keyword>
<dbReference type="EMBL" id="JBHSKX010000004">
    <property type="protein sequence ID" value="MFC5368789.1"/>
    <property type="molecule type" value="Genomic_DNA"/>
</dbReference>
<dbReference type="CDD" id="cd00090">
    <property type="entry name" value="HTH_ARSR"/>
    <property type="match status" value="1"/>
</dbReference>
<keyword evidence="3" id="KW-0804">Transcription</keyword>
<dbReference type="PROSITE" id="PS51077">
    <property type="entry name" value="HTH_ICLR"/>
    <property type="match status" value="1"/>
</dbReference>
<dbReference type="InterPro" id="IPR050707">
    <property type="entry name" value="HTH_MetabolicPath_Reg"/>
</dbReference>
<dbReference type="InterPro" id="IPR036388">
    <property type="entry name" value="WH-like_DNA-bd_sf"/>
</dbReference>
<gene>
    <name evidence="6" type="ORF">ACFPJ5_17840</name>
</gene>
<feature type="domain" description="IclR-ED" evidence="5">
    <location>
        <begin position="66"/>
        <end position="247"/>
    </location>
</feature>
<dbReference type="InterPro" id="IPR014757">
    <property type="entry name" value="Tscrpt_reg_IclR_C"/>
</dbReference>
<name>A0ABD5RFQ4_9EURY</name>
<dbReference type="SMART" id="SM00346">
    <property type="entry name" value="HTH_ICLR"/>
    <property type="match status" value="1"/>
</dbReference>
<dbReference type="GO" id="GO:0006355">
    <property type="term" value="P:regulation of DNA-templated transcription"/>
    <property type="evidence" value="ECO:0007669"/>
    <property type="project" value="UniProtKB-ARBA"/>
</dbReference>
<dbReference type="SUPFAM" id="SSF46785">
    <property type="entry name" value="Winged helix' DNA-binding domain"/>
    <property type="match status" value="1"/>
</dbReference>
<feature type="domain" description="HTH iclR-type" evidence="4">
    <location>
        <begin position="9"/>
        <end position="65"/>
    </location>
</feature>
<dbReference type="InterPro" id="IPR011991">
    <property type="entry name" value="ArsR-like_HTH"/>
</dbReference>
<dbReference type="AlphaFoldDB" id="A0ABD5RFQ4"/>
<keyword evidence="2" id="KW-0238">DNA-binding</keyword>
<proteinExistence type="predicted"/>
<protein>
    <submittedName>
        <fullName evidence="6">IclR family transcriptional regulator</fullName>
    </submittedName>
</protein>
<comment type="caution">
    <text evidence="6">The sequence shown here is derived from an EMBL/GenBank/DDBJ whole genome shotgun (WGS) entry which is preliminary data.</text>
</comment>
<dbReference type="InterPro" id="IPR029016">
    <property type="entry name" value="GAF-like_dom_sf"/>
</dbReference>
<dbReference type="PANTHER" id="PTHR30136:SF24">
    <property type="entry name" value="HTH-TYPE TRANSCRIPTIONAL REPRESSOR ALLR"/>
    <property type="match status" value="1"/>
</dbReference>
<dbReference type="PANTHER" id="PTHR30136">
    <property type="entry name" value="HELIX-TURN-HELIX TRANSCRIPTIONAL REGULATOR, ICLR FAMILY"/>
    <property type="match status" value="1"/>
</dbReference>
<organism evidence="6 7">
    <name type="scientific">Salinirubrum litoreum</name>
    <dbReference type="NCBI Taxonomy" id="1126234"/>
    <lineage>
        <taxon>Archaea</taxon>
        <taxon>Methanobacteriati</taxon>
        <taxon>Methanobacteriota</taxon>
        <taxon>Stenosarchaea group</taxon>
        <taxon>Halobacteria</taxon>
        <taxon>Halobacteriales</taxon>
        <taxon>Haloferacaceae</taxon>
        <taxon>Salinirubrum</taxon>
    </lineage>
</organism>
<evidence type="ECO:0000259" key="5">
    <source>
        <dbReference type="PROSITE" id="PS51078"/>
    </source>
</evidence>
<evidence type="ECO:0000256" key="2">
    <source>
        <dbReference type="ARBA" id="ARBA00023125"/>
    </source>
</evidence>
<reference evidence="6 7" key="1">
    <citation type="journal article" date="2019" name="Int. J. Syst. Evol. Microbiol.">
        <title>The Global Catalogue of Microorganisms (GCM) 10K type strain sequencing project: providing services to taxonomists for standard genome sequencing and annotation.</title>
        <authorList>
            <consortium name="The Broad Institute Genomics Platform"/>
            <consortium name="The Broad Institute Genome Sequencing Center for Infectious Disease"/>
            <person name="Wu L."/>
            <person name="Ma J."/>
        </authorList>
    </citation>
    <scope>NUCLEOTIDE SEQUENCE [LARGE SCALE GENOMIC DNA]</scope>
    <source>
        <strain evidence="6 7">CGMCC 1.12237</strain>
    </source>
</reference>
<evidence type="ECO:0000313" key="6">
    <source>
        <dbReference type="EMBL" id="MFC5368789.1"/>
    </source>
</evidence>
<dbReference type="Gene3D" id="1.10.10.10">
    <property type="entry name" value="Winged helix-like DNA-binding domain superfamily/Winged helix DNA-binding domain"/>
    <property type="match status" value="1"/>
</dbReference>
<dbReference type="InterPro" id="IPR005471">
    <property type="entry name" value="Tscrpt_reg_IclR_N"/>
</dbReference>
<dbReference type="GO" id="GO:0003677">
    <property type="term" value="F:DNA binding"/>
    <property type="evidence" value="ECO:0007669"/>
    <property type="project" value="UniProtKB-KW"/>
</dbReference>
<keyword evidence="1" id="KW-0805">Transcription regulation</keyword>
<accession>A0ABD5RFQ4</accession>